<dbReference type="SUPFAM" id="SSF56935">
    <property type="entry name" value="Porins"/>
    <property type="match status" value="1"/>
</dbReference>
<organism evidence="13 14">
    <name type="scientific">Alteriqipengyuania lutimaris</name>
    <dbReference type="NCBI Taxonomy" id="1538146"/>
    <lineage>
        <taxon>Bacteria</taxon>
        <taxon>Pseudomonadati</taxon>
        <taxon>Pseudomonadota</taxon>
        <taxon>Alphaproteobacteria</taxon>
        <taxon>Sphingomonadales</taxon>
        <taxon>Erythrobacteraceae</taxon>
        <taxon>Alteriqipengyuania</taxon>
    </lineage>
</organism>
<dbReference type="PROSITE" id="PS52016">
    <property type="entry name" value="TONB_DEPENDENT_REC_3"/>
    <property type="match status" value="1"/>
</dbReference>
<evidence type="ECO:0000256" key="5">
    <source>
        <dbReference type="ARBA" id="ARBA00023077"/>
    </source>
</evidence>
<evidence type="ECO:0000256" key="3">
    <source>
        <dbReference type="ARBA" id="ARBA00022452"/>
    </source>
</evidence>
<keyword evidence="13" id="KW-0675">Receptor</keyword>
<comment type="caution">
    <text evidence="13">The sequence shown here is derived from an EMBL/GenBank/DDBJ whole genome shotgun (WGS) entry which is preliminary data.</text>
</comment>
<accession>A0A395LKN8</accession>
<feature type="domain" description="TonB-dependent receptor-like beta-barrel" evidence="11">
    <location>
        <begin position="430"/>
        <end position="921"/>
    </location>
</feature>
<evidence type="ECO:0000259" key="12">
    <source>
        <dbReference type="Pfam" id="PF07715"/>
    </source>
</evidence>
<proteinExistence type="inferred from homology"/>
<keyword evidence="7 8" id="KW-0998">Cell outer membrane</keyword>
<reference evidence="13 14" key="1">
    <citation type="submission" date="2018-07" db="EMBL/GenBank/DDBJ databases">
        <title>Erythrobacter nanhaiensis sp. nov., a novel member of the genus Erythrobacter isolated from the South China Sea.</title>
        <authorList>
            <person name="Chen X."/>
            <person name="Liu J."/>
        </authorList>
    </citation>
    <scope>NUCLEOTIDE SEQUENCE [LARGE SCALE GENOMIC DNA]</scope>
    <source>
        <strain evidence="13 14">S-5</strain>
    </source>
</reference>
<feature type="domain" description="TonB-dependent receptor plug" evidence="12">
    <location>
        <begin position="64"/>
        <end position="174"/>
    </location>
</feature>
<evidence type="ECO:0000259" key="11">
    <source>
        <dbReference type="Pfam" id="PF00593"/>
    </source>
</evidence>
<keyword evidence="10" id="KW-0732">Signal</keyword>
<dbReference type="Gene3D" id="2.170.130.10">
    <property type="entry name" value="TonB-dependent receptor, plug domain"/>
    <property type="match status" value="1"/>
</dbReference>
<evidence type="ECO:0000256" key="4">
    <source>
        <dbReference type="ARBA" id="ARBA00022692"/>
    </source>
</evidence>
<feature type="chain" id="PRO_5017381255" evidence="10">
    <location>
        <begin position="28"/>
        <end position="975"/>
    </location>
</feature>
<comment type="subcellular location">
    <subcellularLocation>
        <location evidence="1 8">Cell outer membrane</location>
        <topology evidence="1 8">Multi-pass membrane protein</topology>
    </subcellularLocation>
</comment>
<keyword evidence="6 8" id="KW-0472">Membrane</keyword>
<dbReference type="RefSeq" id="WP_115491748.1">
    <property type="nucleotide sequence ID" value="NZ_JACHWW010000001.1"/>
</dbReference>
<dbReference type="GO" id="GO:0009279">
    <property type="term" value="C:cell outer membrane"/>
    <property type="evidence" value="ECO:0007669"/>
    <property type="project" value="UniProtKB-SubCell"/>
</dbReference>
<evidence type="ECO:0000256" key="9">
    <source>
        <dbReference type="RuleBase" id="RU003357"/>
    </source>
</evidence>
<dbReference type="PANTHER" id="PTHR47234:SF2">
    <property type="entry name" value="TONB-DEPENDENT RECEPTOR"/>
    <property type="match status" value="1"/>
</dbReference>
<evidence type="ECO:0000313" key="14">
    <source>
        <dbReference type="Proteomes" id="UP000254101"/>
    </source>
</evidence>
<dbReference type="OrthoDB" id="7394476at2"/>
<dbReference type="Proteomes" id="UP000254101">
    <property type="component" value="Unassembled WGS sequence"/>
</dbReference>
<evidence type="ECO:0000313" key="13">
    <source>
        <dbReference type="EMBL" id="RDS77528.1"/>
    </source>
</evidence>
<evidence type="ECO:0000256" key="2">
    <source>
        <dbReference type="ARBA" id="ARBA00022448"/>
    </source>
</evidence>
<dbReference type="AlphaFoldDB" id="A0A395LKN8"/>
<dbReference type="Gene3D" id="2.40.170.20">
    <property type="entry name" value="TonB-dependent receptor, beta-barrel domain"/>
    <property type="match status" value="1"/>
</dbReference>
<dbReference type="PANTHER" id="PTHR47234">
    <property type="match status" value="1"/>
</dbReference>
<keyword evidence="3 8" id="KW-1134">Transmembrane beta strand</keyword>
<dbReference type="InterPro" id="IPR012910">
    <property type="entry name" value="Plug_dom"/>
</dbReference>
<keyword evidence="2 8" id="KW-0813">Transport</keyword>
<dbReference type="EMBL" id="QRBB01000001">
    <property type="protein sequence ID" value="RDS77528.1"/>
    <property type="molecule type" value="Genomic_DNA"/>
</dbReference>
<keyword evidence="4 8" id="KW-0812">Transmembrane</keyword>
<protein>
    <submittedName>
        <fullName evidence="13">TonB-dependent receptor</fullName>
    </submittedName>
</protein>
<dbReference type="Pfam" id="PF00593">
    <property type="entry name" value="TonB_dep_Rec_b-barrel"/>
    <property type="match status" value="1"/>
</dbReference>
<evidence type="ECO:0000256" key="6">
    <source>
        <dbReference type="ARBA" id="ARBA00023136"/>
    </source>
</evidence>
<dbReference type="InterPro" id="IPR037066">
    <property type="entry name" value="Plug_dom_sf"/>
</dbReference>
<keyword evidence="5 9" id="KW-0798">TonB box</keyword>
<name>A0A395LKN8_9SPHN</name>
<comment type="similarity">
    <text evidence="8 9">Belongs to the TonB-dependent receptor family.</text>
</comment>
<dbReference type="Pfam" id="PF07715">
    <property type="entry name" value="Plug"/>
    <property type="match status" value="1"/>
</dbReference>
<gene>
    <name evidence="13" type="ORF">DL238_07860</name>
</gene>
<dbReference type="InterPro" id="IPR000531">
    <property type="entry name" value="Beta-barrel_TonB"/>
</dbReference>
<evidence type="ECO:0000256" key="8">
    <source>
        <dbReference type="PROSITE-ProRule" id="PRU01360"/>
    </source>
</evidence>
<feature type="signal peptide" evidence="10">
    <location>
        <begin position="1"/>
        <end position="27"/>
    </location>
</feature>
<evidence type="ECO:0000256" key="7">
    <source>
        <dbReference type="ARBA" id="ARBA00023237"/>
    </source>
</evidence>
<dbReference type="InterPro" id="IPR039426">
    <property type="entry name" value="TonB-dep_rcpt-like"/>
</dbReference>
<evidence type="ECO:0000256" key="10">
    <source>
        <dbReference type="SAM" id="SignalP"/>
    </source>
</evidence>
<evidence type="ECO:0000256" key="1">
    <source>
        <dbReference type="ARBA" id="ARBA00004571"/>
    </source>
</evidence>
<sequence>MTNRFNKAALLTGTIMAGAMVATPAMAQGTPDEPALEATPDAENATTDEGLIVVTGSRIARRNIETAAPIAVVNSEEFELSGTVNVENVINTLPQVVPGTTSFSNNPGNGAATLNLRGLGSTRTLVLVNGRRYLSYDTNQIVDLNTIPSFLLDSVDVVTGGASAVYGSDALAGVVNFRLRDVVGAEVGGQYSITNRGDGARYEVHGAIGTEFADGRGNATVFAEYFNRESIFQGDRDFSFFALGGLNNAGTLVQGGSSLPPETRLTYQGNAPDAAVEATAFGANGLGIFGTPGSLRNYNAATDAYNYAPVNYLQLPQERYLLGGYADYEIGDGHEVYTEATFVNNRVASELAATPILVNIDLPIARVSQFLDAATVAQLNALDAAETGDQAGDGAVSVQVRRRLLETGGRNNLDERNAFRVLGGARGPLGSFLNYDAYYMYARTNNQQSQQGNASTSRFIDGLTGNLGTADPINIFGANTLTPAMVDSFSVNSTNGETSSIQVASGVLSGTFGDFAIGAQSDPIGFAFGGEYRKVAASYNPDTFLASGDVQGFNAGQPTSGGYDVRELFAELNVPIQFGSARLELNGAARYSDYSLDAVGGVWTYAGGVEFQPIPDIILRGQYQKATRAPNVAELFQGDAVNFPQAVDPCADENNAGNATIQALCVAQGVPAANLFQGEQSLVQPDAQIQTVVGGNPDLAEETSESYTAGVVFQPRFIPGLTITADYFNITIEDAISVLTLDQLFSLCFEQAQDLSDPRCDNVNVPRDAQGAYTRVSPPIQRGLNIAEFSVSGVDLEVSYGMAVPFSLFTDTNEQRLNLSFVGTWYDSALTKPDAGDPSVEIECAGYFASQCGEPTPEYKWTSRASFVDGPVTTSIRWRHLSGVEDEGRPDESIDAYDLVDLTFSFAASEKLTFNVGVNNLFDTLPGTPVYDAAGNVINDPNSLLLGANQEQANTFPSTYDVLGRDFFVSALLKF</sequence>
<keyword evidence="14" id="KW-1185">Reference proteome</keyword>
<dbReference type="InterPro" id="IPR036942">
    <property type="entry name" value="Beta-barrel_TonB_sf"/>
</dbReference>